<accession>A0ABP0WGY7</accession>
<keyword evidence="2" id="KW-1185">Reference proteome</keyword>
<dbReference type="EMBL" id="OZ020113">
    <property type="protein sequence ID" value="CAK9266064.1"/>
    <property type="molecule type" value="Genomic_DNA"/>
</dbReference>
<evidence type="ECO:0000313" key="1">
    <source>
        <dbReference type="EMBL" id="CAK9266064.1"/>
    </source>
</evidence>
<evidence type="ECO:0000313" key="2">
    <source>
        <dbReference type="Proteomes" id="UP001497444"/>
    </source>
</evidence>
<name>A0ABP0WGY7_9BRYO</name>
<dbReference type="Proteomes" id="UP001497444">
    <property type="component" value="Chromosome 18"/>
</dbReference>
<sequence>MMPDRRLVEVRAAGIEIAARDLSSSSFIINPHHHPQTLTSWNSLLVCGRSLWTFPGLPEGMMPEQTAGGGESSGD</sequence>
<organism evidence="1 2">
    <name type="scientific">Sphagnum jensenii</name>
    <dbReference type="NCBI Taxonomy" id="128206"/>
    <lineage>
        <taxon>Eukaryota</taxon>
        <taxon>Viridiplantae</taxon>
        <taxon>Streptophyta</taxon>
        <taxon>Embryophyta</taxon>
        <taxon>Bryophyta</taxon>
        <taxon>Sphagnophytina</taxon>
        <taxon>Sphagnopsida</taxon>
        <taxon>Sphagnales</taxon>
        <taxon>Sphagnaceae</taxon>
        <taxon>Sphagnum</taxon>
    </lineage>
</organism>
<reference evidence="1" key="1">
    <citation type="submission" date="2024-02" db="EMBL/GenBank/DDBJ databases">
        <authorList>
            <consortium name="ELIXIR-Norway"/>
            <consortium name="Elixir Norway"/>
        </authorList>
    </citation>
    <scope>NUCLEOTIDE SEQUENCE</scope>
</reference>
<proteinExistence type="predicted"/>
<protein>
    <submittedName>
        <fullName evidence="1">Uncharacterized protein</fullName>
    </submittedName>
</protein>
<gene>
    <name evidence="1" type="ORF">CSSPJE1EN1_LOCUS11542</name>
</gene>